<dbReference type="PANTHER" id="PTHR20953">
    <property type="entry name" value="KINASE-RELATED"/>
    <property type="match status" value="1"/>
</dbReference>
<protein>
    <recommendedName>
        <fullName evidence="6">AAA+ ATPase domain-containing protein</fullName>
    </recommendedName>
</protein>
<dbReference type="AlphaFoldDB" id="A0A4S8ING3"/>
<dbReference type="InterPro" id="IPR007305">
    <property type="entry name" value="Vesicle_transpt_Got1/SFT2"/>
</dbReference>
<dbReference type="EMBL" id="PYDT01000009">
    <property type="protein sequence ID" value="THU49789.1"/>
    <property type="molecule type" value="Genomic_DNA"/>
</dbReference>
<evidence type="ECO:0000256" key="2">
    <source>
        <dbReference type="ARBA" id="ARBA00022692"/>
    </source>
</evidence>
<evidence type="ECO:0000256" key="3">
    <source>
        <dbReference type="ARBA" id="ARBA00022989"/>
    </source>
</evidence>
<keyword evidence="8" id="KW-1185">Reference proteome</keyword>
<dbReference type="GO" id="GO:0012505">
    <property type="term" value="C:endomembrane system"/>
    <property type="evidence" value="ECO:0007669"/>
    <property type="project" value="UniProtKB-ARBA"/>
</dbReference>
<evidence type="ECO:0000256" key="5">
    <source>
        <dbReference type="SAM" id="Phobius"/>
    </source>
</evidence>
<evidence type="ECO:0000313" key="8">
    <source>
        <dbReference type="Proteomes" id="UP000317650"/>
    </source>
</evidence>
<feature type="transmembrane region" description="Helical" evidence="5">
    <location>
        <begin position="110"/>
        <end position="132"/>
    </location>
</feature>
<dbReference type="STRING" id="52838.A0A4S8ING3"/>
<dbReference type="GO" id="GO:0005737">
    <property type="term" value="C:cytoplasm"/>
    <property type="evidence" value="ECO:0007669"/>
    <property type="project" value="UniProtKB-ARBA"/>
</dbReference>
<dbReference type="GO" id="GO:0016020">
    <property type="term" value="C:membrane"/>
    <property type="evidence" value="ECO:0007669"/>
    <property type="project" value="UniProtKB-SubCell"/>
</dbReference>
<name>A0A4S8ING3_MUSBA</name>
<feature type="domain" description="AAA+ ATPase" evidence="6">
    <location>
        <begin position="375"/>
        <end position="514"/>
    </location>
</feature>
<dbReference type="Proteomes" id="UP000317650">
    <property type="component" value="Chromosome 6"/>
</dbReference>
<proteinExistence type="predicted"/>
<organism evidence="7 8">
    <name type="scientific">Musa balbisiana</name>
    <name type="common">Banana</name>
    <dbReference type="NCBI Taxonomy" id="52838"/>
    <lineage>
        <taxon>Eukaryota</taxon>
        <taxon>Viridiplantae</taxon>
        <taxon>Streptophyta</taxon>
        <taxon>Embryophyta</taxon>
        <taxon>Tracheophyta</taxon>
        <taxon>Spermatophyta</taxon>
        <taxon>Magnoliopsida</taxon>
        <taxon>Liliopsida</taxon>
        <taxon>Zingiberales</taxon>
        <taxon>Musaceae</taxon>
        <taxon>Musa</taxon>
    </lineage>
</organism>
<dbReference type="Pfam" id="PF04178">
    <property type="entry name" value="Got1"/>
    <property type="match status" value="1"/>
</dbReference>
<keyword evidence="3 5" id="KW-1133">Transmembrane helix</keyword>
<keyword evidence="2 5" id="KW-0812">Transmembrane</keyword>
<dbReference type="InterPro" id="IPR027417">
    <property type="entry name" value="P-loop_NTPase"/>
</dbReference>
<comment type="subcellular location">
    <subcellularLocation>
        <location evidence="1">Membrane</location>
        <topology evidence="1">Multi-pass membrane protein</topology>
    </subcellularLocation>
</comment>
<dbReference type="SUPFAM" id="SSF52540">
    <property type="entry name" value="P-loop containing nucleoside triphosphate hydrolases"/>
    <property type="match status" value="2"/>
</dbReference>
<gene>
    <name evidence="7" type="ORF">C4D60_Mb06t13220</name>
</gene>
<dbReference type="Gene3D" id="3.40.50.300">
    <property type="entry name" value="P-loop containing nucleotide triphosphate hydrolases"/>
    <property type="match status" value="1"/>
</dbReference>
<dbReference type="PANTHER" id="PTHR20953:SF13">
    <property type="entry name" value="EXPRESSED PROTEIN"/>
    <property type="match status" value="1"/>
</dbReference>
<reference evidence="7 8" key="1">
    <citation type="journal article" date="2019" name="Nat. Plants">
        <title>Genome sequencing of Musa balbisiana reveals subgenome evolution and function divergence in polyploid bananas.</title>
        <authorList>
            <person name="Yao X."/>
        </authorList>
    </citation>
    <scope>NUCLEOTIDE SEQUENCE [LARGE SCALE GENOMIC DNA]</scope>
    <source>
        <strain evidence="8">cv. DH-PKW</strain>
        <tissue evidence="7">Leaves</tissue>
    </source>
</reference>
<accession>A0A4S8ING3</accession>
<keyword evidence="4 5" id="KW-0472">Membrane</keyword>
<evidence type="ECO:0000256" key="1">
    <source>
        <dbReference type="ARBA" id="ARBA00004141"/>
    </source>
</evidence>
<evidence type="ECO:0000313" key="7">
    <source>
        <dbReference type="EMBL" id="THU49789.1"/>
    </source>
</evidence>
<feature type="transmembrane region" description="Helical" evidence="5">
    <location>
        <begin position="138"/>
        <end position="159"/>
    </location>
</feature>
<dbReference type="InterPro" id="IPR003593">
    <property type="entry name" value="AAA+_ATPase"/>
</dbReference>
<feature type="transmembrane region" description="Helical" evidence="5">
    <location>
        <begin position="78"/>
        <end position="98"/>
    </location>
</feature>
<evidence type="ECO:0000256" key="4">
    <source>
        <dbReference type="ARBA" id="ARBA00023136"/>
    </source>
</evidence>
<comment type="caution">
    <text evidence="7">The sequence shown here is derived from an EMBL/GenBank/DDBJ whole genome shotgun (WGS) entry which is preliminary data.</text>
</comment>
<feature type="transmembrane region" description="Helical" evidence="5">
    <location>
        <begin position="51"/>
        <end position="72"/>
    </location>
</feature>
<dbReference type="GO" id="GO:0016192">
    <property type="term" value="P:vesicle-mediated transport"/>
    <property type="evidence" value="ECO:0007669"/>
    <property type="project" value="InterPro"/>
</dbReference>
<evidence type="ECO:0000259" key="6">
    <source>
        <dbReference type="SMART" id="SM00382"/>
    </source>
</evidence>
<dbReference type="SMART" id="SM00382">
    <property type="entry name" value="AAA"/>
    <property type="match status" value="1"/>
</dbReference>
<sequence>MMMETMSRALDRAKMLVGMESDEESLAQEAQSSSFFDEFDRNCTLSTKQRLYGFAICLSAGLACTILSMLVFFNPIKFGITFTFGNLLALGSTAFLIGPKRQIDMMLDPVRIYATSIYIASMIIALFCAFYVHNKLLTLLAIILEFGALIWYSLSYIPFARSAVSKVMVACFDTDSSPPRKTPKTALRGAHPRMGVLSVHPRPCPPNPHFSGFDFTPSSCRPRLALFSPTPRRSPLQIRRFSSPEATDDGFVVVEDDLHTLLEVLPRDLRENLQSEPRRDQLLEVILDLGRRPEARFLGESGGQYLRDKEISLEELEEAQKSLGEFGGDNRAGIEGTLHRISAIRSRKGLVVGLTCRVGRAVSGHVDMVRDLLEYRESILFLGRPGVGKTTVMREIARVLADELHKRVVIVDTSNEIGGDGDIPHAAIGGARRMQVGGVETVTLGDDEARARRSQKSILERKAPPTFPFLIEMRERNYWVTHRTERSVDMLLTGKKPLVEIRKRDDQFKVVVERWKTYDGDGI</sequence>